<comment type="caution">
    <text evidence="4">The sequence shown here is derived from an EMBL/GenBank/DDBJ whole genome shotgun (WGS) entry which is preliminary data.</text>
</comment>
<dbReference type="Pfam" id="PF13692">
    <property type="entry name" value="Glyco_trans_1_4"/>
    <property type="match status" value="1"/>
</dbReference>
<evidence type="ECO:0000256" key="1">
    <source>
        <dbReference type="ARBA" id="ARBA00022676"/>
    </source>
</evidence>
<name>A0ABT1BU05_9BURK</name>
<dbReference type="InterPro" id="IPR028098">
    <property type="entry name" value="Glyco_trans_4-like_N"/>
</dbReference>
<dbReference type="PANTHER" id="PTHR12526:SF510">
    <property type="entry name" value="D-INOSITOL 3-PHOSPHATE GLYCOSYLTRANSFERASE"/>
    <property type="match status" value="1"/>
</dbReference>
<evidence type="ECO:0000313" key="5">
    <source>
        <dbReference type="Proteomes" id="UP001204851"/>
    </source>
</evidence>
<dbReference type="Proteomes" id="UP001204851">
    <property type="component" value="Unassembled WGS sequence"/>
</dbReference>
<evidence type="ECO:0000259" key="3">
    <source>
        <dbReference type="Pfam" id="PF13439"/>
    </source>
</evidence>
<dbReference type="Gene3D" id="3.40.50.2000">
    <property type="entry name" value="Glycogen Phosphorylase B"/>
    <property type="match status" value="2"/>
</dbReference>
<protein>
    <submittedName>
        <fullName evidence="4">Glycosyltransferase family 4 protein</fullName>
    </submittedName>
</protein>
<dbReference type="SUPFAM" id="SSF53756">
    <property type="entry name" value="UDP-Glycosyltransferase/glycogen phosphorylase"/>
    <property type="match status" value="1"/>
</dbReference>
<keyword evidence="1" id="KW-0328">Glycosyltransferase</keyword>
<dbReference type="Pfam" id="PF13439">
    <property type="entry name" value="Glyco_transf_4"/>
    <property type="match status" value="1"/>
</dbReference>
<organism evidence="4 5">
    <name type="scientific">Ideonella oryzae</name>
    <dbReference type="NCBI Taxonomy" id="2937441"/>
    <lineage>
        <taxon>Bacteria</taxon>
        <taxon>Pseudomonadati</taxon>
        <taxon>Pseudomonadota</taxon>
        <taxon>Betaproteobacteria</taxon>
        <taxon>Burkholderiales</taxon>
        <taxon>Sphaerotilaceae</taxon>
        <taxon>Ideonella</taxon>
    </lineage>
</organism>
<keyword evidence="5" id="KW-1185">Reference proteome</keyword>
<feature type="domain" description="Glycosyltransferase subfamily 4-like N-terminal" evidence="3">
    <location>
        <begin position="15"/>
        <end position="174"/>
    </location>
</feature>
<accession>A0ABT1BU05</accession>
<keyword evidence="2" id="KW-0808">Transferase</keyword>
<dbReference type="EMBL" id="JAMXMC010000013">
    <property type="protein sequence ID" value="MCO5978882.1"/>
    <property type="molecule type" value="Genomic_DNA"/>
</dbReference>
<dbReference type="CDD" id="cd03801">
    <property type="entry name" value="GT4_PimA-like"/>
    <property type="match status" value="1"/>
</dbReference>
<evidence type="ECO:0000256" key="2">
    <source>
        <dbReference type="ARBA" id="ARBA00022679"/>
    </source>
</evidence>
<dbReference type="PANTHER" id="PTHR12526">
    <property type="entry name" value="GLYCOSYLTRANSFERASE"/>
    <property type="match status" value="1"/>
</dbReference>
<gene>
    <name evidence="4" type="ORF">M0L44_19460</name>
</gene>
<sequence length="381" mass="42127">MVLLSHGFQAEYEVAFANGLAQRGVPVTVVGADGTLVERLEPGVEFLNLRGSQHAGRRAWEKLLNVGRYWFAYLRLARQRPDAVFHFNGLFTLRKGLGVWVEAWLAHRFIPHWWLSVHNLLPHDADTPLHRWIFSWVYRWPHRLVVHTEAMKAALHAEFGVAPERILVIEHGIDQFHPPAPGDREALCRQLGLPSDGALLLLMFGHLSPYKGADVLLQSVVRAGLPAGVRLLLVGRIGSADYRDCLQAACAAMGEAANRVHLIDRFVPDADVPLLLRGSAAMVLPYRHIDQSGALFAARSAGLPVLATDVGSFAQYLEPGRDVLVPACTEDDLARGLQALVRQLDPEDRLHAVQTAQRWAWRATLAPYEQALAALVSGARA</sequence>
<proteinExistence type="predicted"/>
<reference evidence="4 5" key="1">
    <citation type="submission" date="2022-06" db="EMBL/GenBank/DDBJ databases">
        <title>Ideonella sp. NS12-5 Genome sequencing and assembly.</title>
        <authorList>
            <person name="Jung Y."/>
        </authorList>
    </citation>
    <scope>NUCLEOTIDE SEQUENCE [LARGE SCALE GENOMIC DNA]</scope>
    <source>
        <strain evidence="4 5">NS12-5</strain>
    </source>
</reference>
<evidence type="ECO:0000313" key="4">
    <source>
        <dbReference type="EMBL" id="MCO5978882.1"/>
    </source>
</evidence>